<dbReference type="STRING" id="59196.RICGR_0674"/>
<sequence length="257" mass="29315">MPIKTIFLEAWYRVKGMKVSYWLGFLYFVLVMALICLVLGLVLALYDVYVLPLATAYHAVFFYNAKLMLKFVVVGTVEVFRFLFTASLAYMALQHLQSKPIHAKMVFSFQHALRPLLFIGLLLYLLNSFILSSTNILLHSGIIQQQVAFLGPILTRAFLFIIFGICFFIYFYLSVLVFMTVLLILDQKIAIKQSLRLAFQSINQHIFKNTALIVFTTILFGLLVLMTLGIGLIWLLPMTSLVTAIQYNQIFCGGHLV</sequence>
<dbReference type="Proteomes" id="UP000054075">
    <property type="component" value="Unassembled WGS sequence"/>
</dbReference>
<reference evidence="2" key="1">
    <citation type="submission" date="2006-04" db="EMBL/GenBank/DDBJ databases">
        <authorList>
            <person name="Seshadri R."/>
            <person name="Federici B.A."/>
        </authorList>
    </citation>
    <scope>NUCLEOTIDE SEQUENCE [LARGE SCALE GENOMIC DNA]</scope>
</reference>
<dbReference type="OrthoDB" id="5516623at2"/>
<feature type="transmembrane region" description="Helical" evidence="1">
    <location>
        <begin position="113"/>
        <end position="138"/>
    </location>
</feature>
<feature type="transmembrane region" description="Helical" evidence="1">
    <location>
        <begin position="71"/>
        <end position="93"/>
    </location>
</feature>
<organism evidence="2 3">
    <name type="scientific">Rickettsiella grylli</name>
    <dbReference type="NCBI Taxonomy" id="59196"/>
    <lineage>
        <taxon>Bacteria</taxon>
        <taxon>Pseudomonadati</taxon>
        <taxon>Pseudomonadota</taxon>
        <taxon>Gammaproteobacteria</taxon>
        <taxon>Legionellales</taxon>
        <taxon>Coxiellaceae</taxon>
        <taxon>Rickettsiella</taxon>
    </lineage>
</organism>
<evidence type="ECO:0000313" key="2">
    <source>
        <dbReference type="EMBL" id="EDP46734.1"/>
    </source>
</evidence>
<reference evidence="2" key="2">
    <citation type="submission" date="2007-10" db="EMBL/GenBank/DDBJ databases">
        <authorList>
            <person name="Myers G.S."/>
        </authorList>
    </citation>
    <scope>NUCLEOTIDE SEQUENCE [LARGE SCALE GENOMIC DNA]</scope>
</reference>
<feature type="transmembrane region" description="Helical" evidence="1">
    <location>
        <begin position="21"/>
        <end position="46"/>
    </location>
</feature>
<keyword evidence="1" id="KW-0812">Transmembrane</keyword>
<evidence type="ECO:0000313" key="3">
    <source>
        <dbReference type="Proteomes" id="UP000054075"/>
    </source>
</evidence>
<keyword evidence="1" id="KW-0472">Membrane</keyword>
<evidence type="ECO:0000256" key="1">
    <source>
        <dbReference type="SAM" id="Phobius"/>
    </source>
</evidence>
<evidence type="ECO:0008006" key="4">
    <source>
        <dbReference type="Google" id="ProtNLM"/>
    </source>
</evidence>
<proteinExistence type="predicted"/>
<feature type="transmembrane region" description="Helical" evidence="1">
    <location>
        <begin position="158"/>
        <end position="185"/>
    </location>
</feature>
<accession>A8PMB0</accession>
<dbReference type="EMBL" id="AAQJ02000001">
    <property type="protein sequence ID" value="EDP46734.1"/>
    <property type="molecule type" value="Genomic_DNA"/>
</dbReference>
<name>A8PMB0_9COXI</name>
<keyword evidence="3" id="KW-1185">Reference proteome</keyword>
<keyword evidence="1" id="KW-1133">Transmembrane helix</keyword>
<protein>
    <recommendedName>
        <fullName evidence="4">Glycerophosphoryl diester phosphodiesterase membrane domain-containing protein</fullName>
    </recommendedName>
</protein>
<gene>
    <name evidence="2" type="ORF">RICGR_0674</name>
</gene>
<feature type="transmembrane region" description="Helical" evidence="1">
    <location>
        <begin position="206"/>
        <end position="236"/>
    </location>
</feature>
<comment type="caution">
    <text evidence="2">The sequence shown here is derived from an EMBL/GenBank/DDBJ whole genome shotgun (WGS) entry which is preliminary data.</text>
</comment>
<dbReference type="AlphaFoldDB" id="A8PMB0"/>